<comment type="caution">
    <text evidence="2">The sequence shown here is derived from an EMBL/GenBank/DDBJ whole genome shotgun (WGS) entry which is preliminary data.</text>
</comment>
<protein>
    <submittedName>
        <fullName evidence="2">Uncharacterized protein</fullName>
    </submittedName>
</protein>
<gene>
    <name evidence="2" type="ORF">WA026_017470</name>
</gene>
<dbReference type="Proteomes" id="UP001431783">
    <property type="component" value="Unassembled WGS sequence"/>
</dbReference>
<sequence>MEDLFAKKKESSTILDLSKCIANSAEELRRLLDKVPDFKIRSERVLPETIKIKDKNFKFKSYKNDLKALKEPYAFLDPLPNEMSSLKIGELATVSIDWKMLTSARPKTKMEENYFSRLIEIAKYERKTRIQEKRLYSMDAQIRKSKNRAGVLETKVISCMECGEEFCNGKMCTKFSYDSFARIPDAIPKVIAKKSVESIEKPKKKIKRKSRSKSKTKKKEESSRKKSKSPKKKSQNKKN</sequence>
<feature type="compositionally biased region" description="Basic residues" evidence="1">
    <location>
        <begin position="202"/>
        <end position="217"/>
    </location>
</feature>
<evidence type="ECO:0000313" key="2">
    <source>
        <dbReference type="EMBL" id="KAK9891992.1"/>
    </source>
</evidence>
<feature type="region of interest" description="Disordered" evidence="1">
    <location>
        <begin position="197"/>
        <end position="239"/>
    </location>
</feature>
<dbReference type="EMBL" id="JARQZJ010000131">
    <property type="protein sequence ID" value="KAK9891992.1"/>
    <property type="molecule type" value="Genomic_DNA"/>
</dbReference>
<organism evidence="2 3">
    <name type="scientific">Henosepilachna vigintioctopunctata</name>
    <dbReference type="NCBI Taxonomy" id="420089"/>
    <lineage>
        <taxon>Eukaryota</taxon>
        <taxon>Metazoa</taxon>
        <taxon>Ecdysozoa</taxon>
        <taxon>Arthropoda</taxon>
        <taxon>Hexapoda</taxon>
        <taxon>Insecta</taxon>
        <taxon>Pterygota</taxon>
        <taxon>Neoptera</taxon>
        <taxon>Endopterygota</taxon>
        <taxon>Coleoptera</taxon>
        <taxon>Polyphaga</taxon>
        <taxon>Cucujiformia</taxon>
        <taxon>Coccinelloidea</taxon>
        <taxon>Coccinellidae</taxon>
        <taxon>Epilachninae</taxon>
        <taxon>Epilachnini</taxon>
        <taxon>Henosepilachna</taxon>
    </lineage>
</organism>
<name>A0AAW1VI29_9CUCU</name>
<accession>A0AAW1VI29</accession>
<evidence type="ECO:0000313" key="3">
    <source>
        <dbReference type="Proteomes" id="UP001431783"/>
    </source>
</evidence>
<feature type="compositionally biased region" description="Basic residues" evidence="1">
    <location>
        <begin position="225"/>
        <end position="239"/>
    </location>
</feature>
<dbReference type="AlphaFoldDB" id="A0AAW1VI29"/>
<keyword evidence="3" id="KW-1185">Reference proteome</keyword>
<evidence type="ECO:0000256" key="1">
    <source>
        <dbReference type="SAM" id="MobiDB-lite"/>
    </source>
</evidence>
<proteinExistence type="predicted"/>
<reference evidence="2 3" key="1">
    <citation type="submission" date="2023-03" db="EMBL/GenBank/DDBJ databases">
        <title>Genome insight into feeding habits of ladybird beetles.</title>
        <authorList>
            <person name="Li H.-S."/>
            <person name="Huang Y.-H."/>
            <person name="Pang H."/>
        </authorList>
    </citation>
    <scope>NUCLEOTIDE SEQUENCE [LARGE SCALE GENOMIC DNA]</scope>
    <source>
        <strain evidence="2">SYSU_2023b</strain>
        <tissue evidence="2">Whole body</tissue>
    </source>
</reference>